<reference evidence="4" key="1">
    <citation type="journal article" date="2014" name="Proc. Natl. Acad. Sci. U.S.A.">
        <title>Extensive sampling of basidiomycete genomes demonstrates inadequacy of the white-rot/brown-rot paradigm for wood decay fungi.</title>
        <authorList>
            <person name="Riley R."/>
            <person name="Salamov A.A."/>
            <person name="Brown D.W."/>
            <person name="Nagy L.G."/>
            <person name="Floudas D."/>
            <person name="Held B.W."/>
            <person name="Levasseur A."/>
            <person name="Lombard V."/>
            <person name="Morin E."/>
            <person name="Otillar R."/>
            <person name="Lindquist E.A."/>
            <person name="Sun H."/>
            <person name="LaButti K.M."/>
            <person name="Schmutz J."/>
            <person name="Jabbour D."/>
            <person name="Luo H."/>
            <person name="Baker S.E."/>
            <person name="Pisabarro A.G."/>
            <person name="Walton J.D."/>
            <person name="Blanchette R.A."/>
            <person name="Henrissat B."/>
            <person name="Martin F."/>
            <person name="Cullen D."/>
            <person name="Hibbett D.S."/>
            <person name="Grigoriev I.V."/>
        </authorList>
    </citation>
    <scope>NUCLEOTIDE SEQUENCE [LARGE SCALE GENOMIC DNA]</scope>
    <source>
        <strain evidence="4">CBS 339.88</strain>
    </source>
</reference>
<feature type="transmembrane region" description="Helical" evidence="1">
    <location>
        <begin position="110"/>
        <end position="131"/>
    </location>
</feature>
<feature type="chain" id="PRO_5001645548" description="GOLD domain-containing protein" evidence="2">
    <location>
        <begin position="21"/>
        <end position="162"/>
    </location>
</feature>
<proteinExistence type="predicted"/>
<evidence type="ECO:0000313" key="4">
    <source>
        <dbReference type="Proteomes" id="UP000027222"/>
    </source>
</evidence>
<keyword evidence="1" id="KW-0472">Membrane</keyword>
<evidence type="ECO:0000256" key="1">
    <source>
        <dbReference type="SAM" id="Phobius"/>
    </source>
</evidence>
<evidence type="ECO:0008006" key="5">
    <source>
        <dbReference type="Google" id="ProtNLM"/>
    </source>
</evidence>
<dbReference type="OrthoDB" id="3362246at2759"/>
<gene>
    <name evidence="3" type="ORF">GALMADRAFT_1248861</name>
</gene>
<keyword evidence="4" id="KW-1185">Reference proteome</keyword>
<name>A0A067S4F8_GALM3</name>
<evidence type="ECO:0000256" key="2">
    <source>
        <dbReference type="SAM" id="SignalP"/>
    </source>
</evidence>
<accession>A0A067S4F8</accession>
<keyword evidence="2" id="KW-0732">Signal</keyword>
<dbReference type="AlphaFoldDB" id="A0A067S4F8"/>
<protein>
    <recommendedName>
        <fullName evidence="5">GOLD domain-containing protein</fullName>
    </recommendedName>
</protein>
<keyword evidence="1" id="KW-1133">Transmembrane helix</keyword>
<organism evidence="3 4">
    <name type="scientific">Galerina marginata (strain CBS 339.88)</name>
    <dbReference type="NCBI Taxonomy" id="685588"/>
    <lineage>
        <taxon>Eukaryota</taxon>
        <taxon>Fungi</taxon>
        <taxon>Dikarya</taxon>
        <taxon>Basidiomycota</taxon>
        <taxon>Agaricomycotina</taxon>
        <taxon>Agaricomycetes</taxon>
        <taxon>Agaricomycetidae</taxon>
        <taxon>Agaricales</taxon>
        <taxon>Agaricineae</taxon>
        <taxon>Strophariaceae</taxon>
        <taxon>Galerina</taxon>
    </lineage>
</organism>
<dbReference type="HOGENOM" id="CLU_117278_0_0_1"/>
<dbReference type="EMBL" id="KL142436">
    <property type="protein sequence ID" value="KDR65686.1"/>
    <property type="molecule type" value="Genomic_DNA"/>
</dbReference>
<dbReference type="Proteomes" id="UP000027222">
    <property type="component" value="Unassembled WGS sequence"/>
</dbReference>
<keyword evidence="1" id="KW-0812">Transmembrane</keyword>
<sequence>MILSFAIAVNCLLFWSGLWGNSPLHIWSLGGTADSLTQRVQFEAQNGLSFNWDVHLSLGFIGDSFVLKVIDGTGESNQSTPFKITDYGDHSCFLQLGAPSKSKVISKGEIVGICLGILGFLTLLLVVWRVYILHTRRRLSEIFRERKNLGIDLNIPLSPVST</sequence>
<feature type="signal peptide" evidence="2">
    <location>
        <begin position="1"/>
        <end position="20"/>
    </location>
</feature>
<evidence type="ECO:0000313" key="3">
    <source>
        <dbReference type="EMBL" id="KDR65686.1"/>
    </source>
</evidence>